<keyword evidence="8" id="KW-1185">Reference proteome</keyword>
<keyword evidence="2 4" id="KW-0833">Ubl conjugation pathway</keyword>
<dbReference type="InterPro" id="IPR045886">
    <property type="entry name" value="ThiF/MoeB/HesA"/>
</dbReference>
<comment type="catalytic activity">
    <reaction evidence="4">
        <text>ATP + [NEDD8 protein] + [E1 NEDD8-activating enzyme]-L-cysteine = AMP + diphosphate + [E1 NEDD8-activating enzyme]-S-[NEDD8 protein]-yl-L-cysteine.</text>
        <dbReference type="EC" id="6.2.1.64"/>
    </reaction>
</comment>
<dbReference type="SUPFAM" id="SSF69572">
    <property type="entry name" value="Activating enzymes of the ubiquitin-like proteins"/>
    <property type="match status" value="1"/>
</dbReference>
<organism evidence="7 8">
    <name type="scientific">Astathelohania contejeani</name>
    <dbReference type="NCBI Taxonomy" id="164912"/>
    <lineage>
        <taxon>Eukaryota</taxon>
        <taxon>Fungi</taxon>
        <taxon>Fungi incertae sedis</taxon>
        <taxon>Microsporidia</taxon>
        <taxon>Astathelohaniidae</taxon>
        <taxon>Astathelohania</taxon>
    </lineage>
</organism>
<comment type="pathway">
    <text evidence="4">Protein modification; protein neddylation.</text>
</comment>
<evidence type="ECO:0000256" key="5">
    <source>
        <dbReference type="SAM" id="Coils"/>
    </source>
</evidence>
<dbReference type="Proteomes" id="UP001516464">
    <property type="component" value="Unassembled WGS sequence"/>
</dbReference>
<proteinExistence type="inferred from homology"/>
<sequence length="423" mass="48642">MAETQILVVGCGGIGSEIIKLLYLTKQDNITLVDYDTIELTNLNRQFLFTHDYVGGYKAHVCSQAYKKKLPNANIQIITKSIDSLGLKFFQQFSIVYNCLDNVEARSYVNLRCRLASIPLVDGGSAGFLGQAMPFIIPYECYDCVPKTVKREFPICTIRSQPTNYEHCVIWARNFFLEEINKKKEYKSKRIKIKKELIDTIVKDNTEYNEEMQALKESIKNDIQYLEEKYTARQVVYSKEDAFLSQLIYKVAVLRSLSYDITPDTFINTETIAGNIIPSIATTNSIIAALMIYEGEKILNGSKEIFNYFLTKNKRLILKVQGEEGNINCICQMKKYIYYYTDELLLIDLLDAIGIGYDVDVLSDDAIIYDKDSKDNLHKNVFINEKYFIIIMSNEIHLFVYLIKSEKEGLTFIGGDITPQWQI</sequence>
<evidence type="ECO:0000256" key="3">
    <source>
        <dbReference type="ARBA" id="ARBA00022840"/>
    </source>
</evidence>
<reference evidence="7 8" key="1">
    <citation type="submission" date="2019-01" db="EMBL/GenBank/DDBJ databases">
        <title>Genomes sequencing and comparative genomics of infectious freshwater microsporidia, Cucumispora dikerogammari and Thelohania contejeani.</title>
        <authorList>
            <person name="Cormier A."/>
            <person name="Giraud I."/>
            <person name="Wattier R."/>
            <person name="Teixeira M."/>
            <person name="Grandjean F."/>
            <person name="Rigaud T."/>
            <person name="Cordaux R."/>
        </authorList>
    </citation>
    <scope>NUCLEOTIDE SEQUENCE [LARGE SCALE GENOMIC DNA]</scope>
    <source>
        <strain evidence="7">T1</strain>
        <tissue evidence="7">Spores</tissue>
    </source>
</reference>
<comment type="caution">
    <text evidence="7">The sequence shown here is derived from an EMBL/GenBank/DDBJ whole genome shotgun (WGS) entry which is preliminary data.</text>
</comment>
<protein>
    <recommendedName>
        <fullName evidence="4">NEDD8-activating enzyme E1 catalytic subunit</fullName>
        <ecNumber evidence="4">6.2.1.64</ecNumber>
    </recommendedName>
</protein>
<dbReference type="PANTHER" id="PTHR10953:SF6">
    <property type="entry name" value="NEDD8-ACTIVATING ENZYME E1 CATALYTIC SUBUNIT"/>
    <property type="match status" value="1"/>
</dbReference>
<keyword evidence="1 4" id="KW-0547">Nucleotide-binding</keyword>
<dbReference type="Gene3D" id="3.40.50.720">
    <property type="entry name" value="NAD(P)-binding Rossmann-like Domain"/>
    <property type="match status" value="1"/>
</dbReference>
<name>A0ABQ7HW75_9MICR</name>
<gene>
    <name evidence="7" type="primary">uba2</name>
    <name evidence="7" type="ORF">TCON_2392</name>
</gene>
<dbReference type="InterPro" id="IPR023318">
    <property type="entry name" value="Ub_act_enz_dom_a_sf"/>
</dbReference>
<evidence type="ECO:0000256" key="1">
    <source>
        <dbReference type="ARBA" id="ARBA00022741"/>
    </source>
</evidence>
<keyword evidence="5" id="KW-0175">Coiled coil</keyword>
<comment type="similarity">
    <text evidence="4">Belongs to the ubiquitin-activating E1 family. UBA3 subfamily.</text>
</comment>
<dbReference type="EMBL" id="SBIQ01000286">
    <property type="protein sequence ID" value="KAF7680993.1"/>
    <property type="molecule type" value="Genomic_DNA"/>
</dbReference>
<comment type="function">
    <text evidence="4">Catalytic subunit of the dimeric E1 enzyme, which activates NEDD8.</text>
</comment>
<evidence type="ECO:0000313" key="8">
    <source>
        <dbReference type="Proteomes" id="UP001516464"/>
    </source>
</evidence>
<dbReference type="Pfam" id="PF00899">
    <property type="entry name" value="ThiF"/>
    <property type="match status" value="1"/>
</dbReference>
<evidence type="ECO:0000259" key="6">
    <source>
        <dbReference type="Pfam" id="PF00899"/>
    </source>
</evidence>
<keyword evidence="3 4" id="KW-0067">ATP-binding</keyword>
<evidence type="ECO:0000256" key="4">
    <source>
        <dbReference type="RuleBase" id="RU368009"/>
    </source>
</evidence>
<evidence type="ECO:0000313" key="7">
    <source>
        <dbReference type="EMBL" id="KAF7680993.1"/>
    </source>
</evidence>
<dbReference type="InterPro" id="IPR035985">
    <property type="entry name" value="Ubiquitin-activating_enz"/>
</dbReference>
<dbReference type="Gene3D" id="1.10.10.520">
    <property type="entry name" value="Ubiquitin activating enzymes (Uba3). Chain: B, domain 2"/>
    <property type="match status" value="1"/>
</dbReference>
<dbReference type="PANTHER" id="PTHR10953">
    <property type="entry name" value="UBIQUITIN-ACTIVATING ENZYME E1"/>
    <property type="match status" value="1"/>
</dbReference>
<dbReference type="InterPro" id="IPR000594">
    <property type="entry name" value="ThiF_NAD_FAD-bd"/>
</dbReference>
<feature type="coiled-coil region" evidence="5">
    <location>
        <begin position="198"/>
        <end position="229"/>
    </location>
</feature>
<accession>A0ABQ7HW75</accession>
<keyword evidence="4" id="KW-0436">Ligase</keyword>
<evidence type="ECO:0000256" key="2">
    <source>
        <dbReference type="ARBA" id="ARBA00022786"/>
    </source>
</evidence>
<feature type="domain" description="THIF-type NAD/FAD binding fold" evidence="6">
    <location>
        <begin position="3"/>
        <end position="309"/>
    </location>
</feature>
<dbReference type="EC" id="6.2.1.64" evidence="4"/>